<comment type="caution">
    <text evidence="5">The sequence shown here is derived from an EMBL/GenBank/DDBJ whole genome shotgun (WGS) entry which is preliminary data.</text>
</comment>
<dbReference type="GO" id="GO:0016787">
    <property type="term" value="F:hydrolase activity"/>
    <property type="evidence" value="ECO:0007669"/>
    <property type="project" value="UniProtKB-KW"/>
</dbReference>
<dbReference type="SMART" id="SM00490">
    <property type="entry name" value="HELICc"/>
    <property type="match status" value="1"/>
</dbReference>
<dbReference type="CDD" id="cd18793">
    <property type="entry name" value="SF2_C_SNF"/>
    <property type="match status" value="1"/>
</dbReference>
<evidence type="ECO:0000313" key="6">
    <source>
        <dbReference type="Proteomes" id="UP000229364"/>
    </source>
</evidence>
<proteinExistence type="predicted"/>
<dbReference type="SUPFAM" id="SSF56024">
    <property type="entry name" value="Phospholipase D/nuclease"/>
    <property type="match status" value="1"/>
</dbReference>
<dbReference type="InterPro" id="IPR014001">
    <property type="entry name" value="Helicase_ATP-bd"/>
</dbReference>
<dbReference type="PROSITE" id="PS51194">
    <property type="entry name" value="HELICASE_CTER"/>
    <property type="match status" value="1"/>
</dbReference>
<dbReference type="Pfam" id="PF13091">
    <property type="entry name" value="PLDc_2"/>
    <property type="match status" value="1"/>
</dbReference>
<dbReference type="Gene3D" id="3.30.870.10">
    <property type="entry name" value="Endonuclease Chain A"/>
    <property type="match status" value="1"/>
</dbReference>
<dbReference type="InterPro" id="IPR038718">
    <property type="entry name" value="SNF2-like_sf"/>
</dbReference>
<dbReference type="PANTHER" id="PTHR45766:SF6">
    <property type="entry name" value="SWI_SNF-RELATED MATRIX-ASSOCIATED ACTIN-DEPENDENT REGULATOR OF CHROMATIN SUBFAMILY A-LIKE PROTEIN 1"/>
    <property type="match status" value="1"/>
</dbReference>
<evidence type="ECO:0008006" key="7">
    <source>
        <dbReference type="Google" id="ProtNLM"/>
    </source>
</evidence>
<keyword evidence="1" id="KW-0378">Hydrolase</keyword>
<dbReference type="InterPro" id="IPR025202">
    <property type="entry name" value="PLD-like_dom"/>
</dbReference>
<protein>
    <recommendedName>
        <fullName evidence="7">Helicase</fullName>
    </recommendedName>
</protein>
<name>A0A2M7VI98_9BACT</name>
<dbReference type="EMBL" id="PFPR01000050">
    <property type="protein sequence ID" value="PJA01565.1"/>
    <property type="molecule type" value="Genomic_DNA"/>
</dbReference>
<dbReference type="AlphaFoldDB" id="A0A2M7VI98"/>
<evidence type="ECO:0000259" key="4">
    <source>
        <dbReference type="PROSITE" id="PS51194"/>
    </source>
</evidence>
<feature type="domain" description="Helicase ATP-binding" evidence="3">
    <location>
        <begin position="269"/>
        <end position="405"/>
    </location>
</feature>
<dbReference type="Proteomes" id="UP000229364">
    <property type="component" value="Unassembled WGS sequence"/>
</dbReference>
<dbReference type="InterPro" id="IPR027417">
    <property type="entry name" value="P-loop_NTPase"/>
</dbReference>
<accession>A0A2M7VI98</accession>
<evidence type="ECO:0000259" key="3">
    <source>
        <dbReference type="PROSITE" id="PS51192"/>
    </source>
</evidence>
<dbReference type="InterPro" id="IPR001736">
    <property type="entry name" value="PLipase_D/transphosphatidylase"/>
</dbReference>
<dbReference type="PANTHER" id="PTHR45766">
    <property type="entry name" value="DNA ANNEALING HELICASE AND ENDONUCLEASE ZRANB3 FAMILY MEMBER"/>
    <property type="match status" value="1"/>
</dbReference>
<dbReference type="InterPro" id="IPR049730">
    <property type="entry name" value="SNF2/RAD54-like_C"/>
</dbReference>
<dbReference type="SMART" id="SM00487">
    <property type="entry name" value="DEXDc"/>
    <property type="match status" value="1"/>
</dbReference>
<dbReference type="InterPro" id="IPR001650">
    <property type="entry name" value="Helicase_C-like"/>
</dbReference>
<dbReference type="GO" id="GO:0006793">
    <property type="term" value="P:phosphorus metabolic process"/>
    <property type="evidence" value="ECO:0007669"/>
    <property type="project" value="UniProtKB-ARBA"/>
</dbReference>
<dbReference type="Pfam" id="PF00271">
    <property type="entry name" value="Helicase_C"/>
    <property type="match status" value="1"/>
</dbReference>
<feature type="domain" description="PLD phosphodiesterase" evidence="2">
    <location>
        <begin position="139"/>
        <end position="169"/>
    </location>
</feature>
<evidence type="ECO:0000313" key="5">
    <source>
        <dbReference type="EMBL" id="PJA01565.1"/>
    </source>
</evidence>
<gene>
    <name evidence="5" type="ORF">COX74_02095</name>
</gene>
<evidence type="ECO:0000259" key="2">
    <source>
        <dbReference type="PROSITE" id="PS50035"/>
    </source>
</evidence>
<feature type="domain" description="Helicase C-terminal" evidence="4">
    <location>
        <begin position="644"/>
        <end position="834"/>
    </location>
</feature>
<evidence type="ECO:0000256" key="1">
    <source>
        <dbReference type="ARBA" id="ARBA00022801"/>
    </source>
</evidence>
<dbReference type="SUPFAM" id="SSF52540">
    <property type="entry name" value="P-loop containing nucleoside triphosphate hydrolases"/>
    <property type="match status" value="2"/>
</dbReference>
<dbReference type="Gene3D" id="3.40.50.300">
    <property type="entry name" value="P-loop containing nucleotide triphosphate hydrolases"/>
    <property type="match status" value="1"/>
</dbReference>
<dbReference type="PROSITE" id="PS51192">
    <property type="entry name" value="HELICASE_ATP_BIND_1"/>
    <property type="match status" value="1"/>
</dbReference>
<organism evidence="5 6">
    <name type="scientific">bacterium (Candidatus Gribaldobacteria) CG_4_10_14_0_2_um_filter_41_16</name>
    <dbReference type="NCBI Taxonomy" id="2014265"/>
    <lineage>
        <taxon>Bacteria</taxon>
        <taxon>Candidatus Gribaldobacteria</taxon>
    </lineage>
</organism>
<dbReference type="Gene3D" id="3.40.50.10810">
    <property type="entry name" value="Tandem AAA-ATPase domain"/>
    <property type="match status" value="2"/>
</dbReference>
<sequence>MPKNIIITPEQSFAEELKKELKDAKSARFAVGWFFISGLKELKDEIDGLKSLELLVSPLTNRQTAETMLVAEKFDEAVRDTLESQEFQTPEQKKDILENEALILLERAGRLQPSKENKEFLAWLAEKLASKKITIRIYTKELFHAKVYLVDKKDIPVVLVGSSNISLSGFSLNTEVNVRLTDEAQVKKLNKWFKEKWELSEDCDFTVLAETALRQSWALNNEVTPFRIYLRILHDIFSLEEDREKEKIEFNEDVPKLFLFQKDAVIDAYRKLQKYKGVFLADVPGVGKTFTGSALLAHLQEEGEKAVVICSPKIIEQWEQVLDDYNVNTKVISRGKLSDILNNDKLMQRPVVLIDEAHHFRNPETASYKDLQIICEGKKVILVGATPQNLKLLDIYHQIKLFHPREITDTLIIDPPELKEFFKKADEERQKLNGEGKEDFPDRSENLFQQILIRRTRKNIIDEYGKEDLLHFPKRLGPYRIDYNIDDVYPGGIYNSLEAKIENLAFARYDIGSFIKEDKFTEDEKQRLKIAGRNLRSIIKMILFKLLESSIEALRESLNTMVRSHALFLRGLEEGKVLAGEATDKAYQKLKDDFDIEEIEIPENAYEAKRFYVKKLKESIKKDGAILGEMYEMIKDISVEDDDKVQTLIKRIKGEYQQPYWDKQGKEKCEGKKILIFTQYASTARYIGEELKKHFARTEYVSGDTGDVLRRAALFSPKTDSNKKYLKKRGIEATKENEIDILVSTEMLGEGINLQDGQVVINYELHWNPVRIVQRVGRIDRIGSQNEFIWVYNFFPQLQAEARIGIEARIKKRIQEIQTRFGGDEKVISQNELLVDKKFYQMYSEDARAIEDQASESFSAKQRLNWLKLKSLYPEEYATALKLPTMAHCGKSASIRGVAVYCRADDIYKLYFGDKRGNIVSENDWEVLSLLECDKDAKGEQFEDEYYYSVELVKQNFQGRANRIERERSSYLELVKRQALDRIEKAKRGLDEKTKRWMSGVQGLVREVQLDVKTSRDLRGIIRQKHGLIPKEMAGQVEELLKEKLKIRQRAAKKLYAEIILSESLK</sequence>
<dbReference type="PROSITE" id="PS50035">
    <property type="entry name" value="PLD"/>
    <property type="match status" value="1"/>
</dbReference>
<reference evidence="6" key="1">
    <citation type="submission" date="2017-09" db="EMBL/GenBank/DDBJ databases">
        <title>Depth-based differentiation of microbial function through sediment-hosted aquifers and enrichment of novel symbionts in the deep terrestrial subsurface.</title>
        <authorList>
            <person name="Probst A.J."/>
            <person name="Ladd B."/>
            <person name="Jarett J.K."/>
            <person name="Geller-Mcgrath D.E."/>
            <person name="Sieber C.M.K."/>
            <person name="Emerson J.B."/>
            <person name="Anantharaman K."/>
            <person name="Thomas B.C."/>
            <person name="Malmstrom R."/>
            <person name="Stieglmeier M."/>
            <person name="Klingl A."/>
            <person name="Woyke T."/>
            <person name="Ryan C.M."/>
            <person name="Banfield J.F."/>
        </authorList>
    </citation>
    <scope>NUCLEOTIDE SEQUENCE [LARGE SCALE GENOMIC DNA]</scope>
</reference>